<feature type="transmembrane region" description="Helical" evidence="2">
    <location>
        <begin position="91"/>
        <end position="113"/>
    </location>
</feature>
<feature type="transmembrane region" description="Helical" evidence="2">
    <location>
        <begin position="6"/>
        <end position="24"/>
    </location>
</feature>
<dbReference type="Pfam" id="PF00499">
    <property type="entry name" value="Oxidored_q3"/>
    <property type="match status" value="1"/>
</dbReference>
<dbReference type="InterPro" id="IPR001457">
    <property type="entry name" value="NADH_UbQ/plastoQ_OxRdtase_su6"/>
</dbReference>
<reference evidence="3" key="1">
    <citation type="submission" date="2015-04" db="EMBL/GenBank/DDBJ databases">
        <authorList>
            <person name="Syromyatnikov M.Y."/>
            <person name="Popov V.N."/>
        </authorList>
    </citation>
    <scope>NUCLEOTIDE SEQUENCE</scope>
    <source>
        <strain evidence="3">MO-1</strain>
    </source>
</reference>
<keyword evidence="2" id="KW-0812">Transmembrane</keyword>
<dbReference type="EMBL" id="LO017727">
    <property type="protein sequence ID" value="CRH07497.1"/>
    <property type="molecule type" value="Genomic_DNA"/>
</dbReference>
<organism evidence="3">
    <name type="scientific">Magnetococcus massalia (strain MO-1)</name>
    <dbReference type="NCBI Taxonomy" id="451514"/>
    <lineage>
        <taxon>Bacteria</taxon>
        <taxon>Pseudomonadati</taxon>
        <taxon>Pseudomonadota</taxon>
        <taxon>Magnetococcia</taxon>
        <taxon>Magnetococcales</taxon>
        <taxon>Magnetococcaceae</taxon>
        <taxon>Magnetococcus</taxon>
    </lineage>
</organism>
<accession>A0A1S7LN03</accession>
<keyword evidence="3" id="KW-0560">Oxidoreductase</keyword>
<gene>
    <name evidence="3" type="primary">nuoJ</name>
    <name evidence="3" type="ORF">MAGMO_3360</name>
</gene>
<dbReference type="InterPro" id="IPR042106">
    <property type="entry name" value="Nuo/plastoQ_OxRdtase_6_NuoJ"/>
</dbReference>
<dbReference type="EC" id="7.1.1.-" evidence="2"/>
<keyword evidence="2" id="KW-1133">Transmembrane helix</keyword>
<dbReference type="GO" id="GO:0016491">
    <property type="term" value="F:oxidoreductase activity"/>
    <property type="evidence" value="ECO:0007669"/>
    <property type="project" value="UniProtKB-KW"/>
</dbReference>
<comment type="subcellular location">
    <subcellularLocation>
        <location evidence="2">Cell membrane</location>
        <topology evidence="2">Multi-pass membrane protein</topology>
    </subcellularLocation>
</comment>
<dbReference type="Gene3D" id="1.20.120.1200">
    <property type="entry name" value="NADH-ubiquinone/plastoquinone oxidoreductase chain 6, subunit NuoJ"/>
    <property type="match status" value="1"/>
</dbReference>
<keyword evidence="2" id="KW-0520">NAD</keyword>
<feature type="transmembrane region" description="Helical" evidence="2">
    <location>
        <begin position="55"/>
        <end position="79"/>
    </location>
</feature>
<protein>
    <recommendedName>
        <fullName evidence="2">NADH-quinone oxidoreductase subunit J</fullName>
        <ecNumber evidence="2">7.1.1.-</ecNumber>
    </recommendedName>
</protein>
<dbReference type="NCBIfam" id="NF005164">
    <property type="entry name" value="PRK06638.1-4"/>
    <property type="match status" value="1"/>
</dbReference>
<comment type="similarity">
    <text evidence="1 2">Belongs to the complex I subunit 6 family.</text>
</comment>
<comment type="catalytic activity">
    <reaction evidence="2">
        <text>a quinone + NADH + 5 H(+)(in) = a quinol + NAD(+) + 4 H(+)(out)</text>
        <dbReference type="Rhea" id="RHEA:57888"/>
        <dbReference type="ChEBI" id="CHEBI:15378"/>
        <dbReference type="ChEBI" id="CHEBI:24646"/>
        <dbReference type="ChEBI" id="CHEBI:57540"/>
        <dbReference type="ChEBI" id="CHEBI:57945"/>
        <dbReference type="ChEBI" id="CHEBI:132124"/>
    </reaction>
</comment>
<dbReference type="PANTHER" id="PTHR33269">
    <property type="entry name" value="NADH-UBIQUINONE OXIDOREDUCTASE CHAIN 6"/>
    <property type="match status" value="1"/>
</dbReference>
<comment type="function">
    <text evidence="2">NDH-1 shuttles electrons from NADH, via FMN and iron-sulfur (Fe-S) centers, to quinones in the respiratory chain. Couples the redox reaction to proton translocation (for every two electrons transferred, four hydrogen ions are translocated across the cytoplasmic membrane), and thus conserves the redox energy in a proton gradient.</text>
</comment>
<dbReference type="PANTHER" id="PTHR33269:SF17">
    <property type="entry name" value="NADH-UBIQUINONE OXIDOREDUCTASE CHAIN 6"/>
    <property type="match status" value="1"/>
</dbReference>
<feature type="transmembrane region" description="Helical" evidence="2">
    <location>
        <begin position="31"/>
        <end position="49"/>
    </location>
</feature>
<keyword evidence="2" id="KW-0874">Quinone</keyword>
<dbReference type="GO" id="GO:0048038">
    <property type="term" value="F:quinone binding"/>
    <property type="evidence" value="ECO:0007669"/>
    <property type="project" value="UniProtKB-UniRule"/>
</dbReference>
<evidence type="ECO:0000313" key="3">
    <source>
        <dbReference type="EMBL" id="CRH07497.1"/>
    </source>
</evidence>
<evidence type="ECO:0000256" key="1">
    <source>
        <dbReference type="ARBA" id="ARBA00005698"/>
    </source>
</evidence>
<name>A0A1S7LN03_MAGMO</name>
<proteinExistence type="inferred from homology"/>
<dbReference type="GO" id="GO:0008137">
    <property type="term" value="F:NADH dehydrogenase (ubiquinone) activity"/>
    <property type="evidence" value="ECO:0007669"/>
    <property type="project" value="UniProtKB-UniRule"/>
</dbReference>
<sequence>MMVADIVFYFLAAILLVSAIRVITAKNPVHSVLFLVLAFFTAAGLFILIEAEFLAAILVMVYMGAVAILFLFVVMMLDIDFSELREGAKEHIIPGIAIGGVIMVELIAVTSSFHLDGHGEEAVPATETVNNTLELGKVLYTKYLMPFEVASLILLVALIGAVALTHRVRKGVKRQNIDDQLARTREQAVEMKQVKSGEGA</sequence>
<dbReference type="GO" id="GO:0005886">
    <property type="term" value="C:plasma membrane"/>
    <property type="evidence" value="ECO:0007669"/>
    <property type="project" value="UniProtKB-SubCell"/>
</dbReference>
<evidence type="ECO:0000256" key="2">
    <source>
        <dbReference type="RuleBase" id="RU004429"/>
    </source>
</evidence>
<dbReference type="AlphaFoldDB" id="A0A1S7LN03"/>
<keyword evidence="2" id="KW-0472">Membrane</keyword>
<feature type="transmembrane region" description="Helical" evidence="2">
    <location>
        <begin position="143"/>
        <end position="164"/>
    </location>
</feature>
<keyword evidence="2" id="KW-1003">Cell membrane</keyword>